<dbReference type="PROSITE" id="PS51459">
    <property type="entry name" value="FIDO"/>
    <property type="match status" value="1"/>
</dbReference>
<proteinExistence type="predicted"/>
<dbReference type="InterPro" id="IPR036390">
    <property type="entry name" value="WH_DNA-bd_sf"/>
</dbReference>
<evidence type="ECO:0000256" key="2">
    <source>
        <dbReference type="PIRSR" id="PIRSR640198-2"/>
    </source>
</evidence>
<reference evidence="5 6" key="1">
    <citation type="submission" date="2018-01" db="EMBL/GenBank/DDBJ databases">
        <title>Genome sequence of a Cantenovulum-like bacteria.</title>
        <authorList>
            <person name="Tan W.R."/>
            <person name="Lau N.-S."/>
            <person name="Go F."/>
            <person name="Amirul A.-A.A."/>
        </authorList>
    </citation>
    <scope>NUCLEOTIDE SEQUENCE [LARGE SCALE GENOMIC DNA]</scope>
    <source>
        <strain evidence="5 6">CCB-QB4</strain>
    </source>
</reference>
<dbReference type="SUPFAM" id="SSF140931">
    <property type="entry name" value="Fic-like"/>
    <property type="match status" value="1"/>
</dbReference>
<dbReference type="AlphaFoldDB" id="A0A2S0VMU9"/>
<feature type="active site" evidence="1">
    <location>
        <position position="179"/>
    </location>
</feature>
<evidence type="ECO:0000256" key="1">
    <source>
        <dbReference type="PIRSR" id="PIRSR640198-1"/>
    </source>
</evidence>
<feature type="binding site" evidence="2">
    <location>
        <begin position="130"/>
        <end position="138"/>
    </location>
    <ligand>
        <name>ATP</name>
        <dbReference type="ChEBI" id="CHEBI:30616"/>
    </ligand>
</feature>
<evidence type="ECO:0000313" key="6">
    <source>
        <dbReference type="Proteomes" id="UP000244441"/>
    </source>
</evidence>
<dbReference type="InterPro" id="IPR040198">
    <property type="entry name" value="Fido_containing"/>
</dbReference>
<dbReference type="Proteomes" id="UP000244441">
    <property type="component" value="Chromosome"/>
</dbReference>
<dbReference type="Gene3D" id="1.10.10.10">
    <property type="entry name" value="Winged helix-like DNA-binding domain superfamily/Winged helix DNA-binding domain"/>
    <property type="match status" value="1"/>
</dbReference>
<organism evidence="5 6">
    <name type="scientific">Saccharobesus litoralis</name>
    <dbReference type="NCBI Taxonomy" id="2172099"/>
    <lineage>
        <taxon>Bacteria</taxon>
        <taxon>Pseudomonadati</taxon>
        <taxon>Pseudomonadota</taxon>
        <taxon>Gammaproteobacteria</taxon>
        <taxon>Alteromonadales</taxon>
        <taxon>Alteromonadaceae</taxon>
        <taxon>Saccharobesus</taxon>
    </lineage>
</organism>
<dbReference type="Pfam" id="PF02661">
    <property type="entry name" value="Fic"/>
    <property type="match status" value="1"/>
</dbReference>
<sequence>MPNYSPPFSISNKSLNLVASISESIGRLSVEFEQEKLLRLRKVNRMRTVQGSLAIEGNTLSEDQITAILDGKRVIAPPKEVQEAHNAIVAYDTINDWQPRNTQDLLMAHQILMKGLVEDAGVYRKSGVGVMSGDQVVHMAPQAERVPKLMQELLEWVGNTDLHPLIASCVFHYEFEFIHPFSDGNGRMGRLWQTLMLSKWHKVFINIPVESLVHQHQEEYYLAIRRSTAQTDSSPFIEFMLQMILDAINESTLVADNSVGLNDGLSVGLKLSSLDKQILACIENNPYINNTELADKTGKSARSIERRIKILKDCNLLKRIGAKKNGHWHLLKN</sequence>
<feature type="domain" description="Fido" evidence="4">
    <location>
        <begin position="100"/>
        <end position="242"/>
    </location>
</feature>
<evidence type="ECO:0000259" key="4">
    <source>
        <dbReference type="PROSITE" id="PS51459"/>
    </source>
</evidence>
<evidence type="ECO:0000256" key="3">
    <source>
        <dbReference type="PIRSR" id="PIRSR640198-3"/>
    </source>
</evidence>
<dbReference type="PANTHER" id="PTHR13504">
    <property type="entry name" value="FIDO DOMAIN-CONTAINING PROTEIN DDB_G0283145"/>
    <property type="match status" value="1"/>
</dbReference>
<gene>
    <name evidence="5" type="ORF">C2869_03390</name>
</gene>
<dbReference type="GO" id="GO:0005524">
    <property type="term" value="F:ATP binding"/>
    <property type="evidence" value="ECO:0007669"/>
    <property type="project" value="UniProtKB-KW"/>
</dbReference>
<keyword evidence="2" id="KW-0067">ATP-binding</keyword>
<dbReference type="InterPro" id="IPR036388">
    <property type="entry name" value="WH-like_DNA-bd_sf"/>
</dbReference>
<dbReference type="InterPro" id="IPR036597">
    <property type="entry name" value="Fido-like_dom_sf"/>
</dbReference>
<dbReference type="RefSeq" id="WP_108601611.1">
    <property type="nucleotide sequence ID" value="NZ_CP026604.1"/>
</dbReference>
<feature type="site" description="Important for autoinhibition of adenylyltransferase activity" evidence="3">
    <location>
        <position position="56"/>
    </location>
</feature>
<dbReference type="OrthoDB" id="9807853at2"/>
<name>A0A2S0VMU9_9ALTE</name>
<protein>
    <submittedName>
        <fullName evidence="5">Cell filamentation protein Fic</fullName>
    </submittedName>
</protein>
<dbReference type="EMBL" id="CP026604">
    <property type="protein sequence ID" value="AWB65535.1"/>
    <property type="molecule type" value="Genomic_DNA"/>
</dbReference>
<feature type="binding site" evidence="2">
    <location>
        <begin position="183"/>
        <end position="190"/>
    </location>
    <ligand>
        <name>ATP</name>
        <dbReference type="ChEBI" id="CHEBI:30616"/>
    </ligand>
</feature>
<accession>A0A2S0VMU9</accession>
<dbReference type="Pfam" id="PF13412">
    <property type="entry name" value="HTH_24"/>
    <property type="match status" value="1"/>
</dbReference>
<dbReference type="Gene3D" id="1.10.3290.10">
    <property type="entry name" value="Fido-like domain"/>
    <property type="match status" value="1"/>
</dbReference>
<keyword evidence="6" id="KW-1185">Reference proteome</keyword>
<keyword evidence="2" id="KW-0547">Nucleotide-binding</keyword>
<evidence type="ECO:0000313" key="5">
    <source>
        <dbReference type="EMBL" id="AWB65535.1"/>
    </source>
</evidence>
<dbReference type="KEGG" id="cate:C2869_03390"/>
<dbReference type="SUPFAM" id="SSF46785">
    <property type="entry name" value="Winged helix' DNA-binding domain"/>
    <property type="match status" value="1"/>
</dbReference>
<dbReference type="PANTHER" id="PTHR13504:SF38">
    <property type="entry name" value="FIDO DOMAIN-CONTAINING PROTEIN"/>
    <property type="match status" value="1"/>
</dbReference>
<dbReference type="InterPro" id="IPR003812">
    <property type="entry name" value="Fido"/>
</dbReference>
<feature type="binding site" evidence="2">
    <location>
        <begin position="220"/>
        <end position="221"/>
    </location>
    <ligand>
        <name>ATP</name>
        <dbReference type="ChEBI" id="CHEBI:30616"/>
    </ligand>
</feature>